<dbReference type="InterPro" id="IPR040198">
    <property type="entry name" value="Fido_containing"/>
</dbReference>
<dbReference type="Pfam" id="PF02661">
    <property type="entry name" value="Fic"/>
    <property type="match status" value="1"/>
</dbReference>
<name>A0ABP8C0P3_9ACTN</name>
<dbReference type="InterPro" id="IPR003812">
    <property type="entry name" value="Fido"/>
</dbReference>
<organism evidence="3 4">
    <name type="scientific">Actinomadura meridiana</name>
    <dbReference type="NCBI Taxonomy" id="559626"/>
    <lineage>
        <taxon>Bacteria</taxon>
        <taxon>Bacillati</taxon>
        <taxon>Actinomycetota</taxon>
        <taxon>Actinomycetes</taxon>
        <taxon>Streptosporangiales</taxon>
        <taxon>Thermomonosporaceae</taxon>
        <taxon>Actinomadura</taxon>
    </lineage>
</organism>
<keyword evidence="4" id="KW-1185">Reference proteome</keyword>
<dbReference type="PANTHER" id="PTHR13504:SF38">
    <property type="entry name" value="FIDO DOMAIN-CONTAINING PROTEIN"/>
    <property type="match status" value="1"/>
</dbReference>
<accession>A0ABP8C0P3</accession>
<gene>
    <name evidence="3" type="ORF">GCM10022254_29360</name>
</gene>
<evidence type="ECO:0000313" key="3">
    <source>
        <dbReference type="EMBL" id="GAA4231641.1"/>
    </source>
</evidence>
<evidence type="ECO:0000256" key="1">
    <source>
        <dbReference type="SAM" id="MobiDB-lite"/>
    </source>
</evidence>
<dbReference type="InterPro" id="IPR036597">
    <property type="entry name" value="Fido-like_dom_sf"/>
</dbReference>
<dbReference type="PROSITE" id="PS51459">
    <property type="entry name" value="FIDO"/>
    <property type="match status" value="1"/>
</dbReference>
<dbReference type="EMBL" id="BAABAS010000006">
    <property type="protein sequence ID" value="GAA4231641.1"/>
    <property type="molecule type" value="Genomic_DNA"/>
</dbReference>
<protein>
    <submittedName>
        <fullName evidence="3">Fic family protein</fullName>
    </submittedName>
</protein>
<reference evidence="4" key="1">
    <citation type="journal article" date="2019" name="Int. J. Syst. Evol. Microbiol.">
        <title>The Global Catalogue of Microorganisms (GCM) 10K type strain sequencing project: providing services to taxonomists for standard genome sequencing and annotation.</title>
        <authorList>
            <consortium name="The Broad Institute Genomics Platform"/>
            <consortium name="The Broad Institute Genome Sequencing Center for Infectious Disease"/>
            <person name="Wu L."/>
            <person name="Ma J."/>
        </authorList>
    </citation>
    <scope>NUCLEOTIDE SEQUENCE [LARGE SCALE GENOMIC DNA]</scope>
    <source>
        <strain evidence="4">JCM 17440</strain>
    </source>
</reference>
<proteinExistence type="predicted"/>
<dbReference type="SUPFAM" id="SSF140931">
    <property type="entry name" value="Fic-like"/>
    <property type="match status" value="1"/>
</dbReference>
<dbReference type="RefSeq" id="WP_344896027.1">
    <property type="nucleotide sequence ID" value="NZ_BAABAS010000006.1"/>
</dbReference>
<feature type="domain" description="Fido" evidence="2">
    <location>
        <begin position="100"/>
        <end position="265"/>
    </location>
</feature>
<dbReference type="Gene3D" id="1.10.3290.10">
    <property type="entry name" value="Fido-like domain"/>
    <property type="match status" value="1"/>
</dbReference>
<feature type="region of interest" description="Disordered" evidence="1">
    <location>
        <begin position="301"/>
        <end position="330"/>
    </location>
</feature>
<evidence type="ECO:0000259" key="2">
    <source>
        <dbReference type="PROSITE" id="PS51459"/>
    </source>
</evidence>
<sequence>MYQRLDKALAELRQRFGGLPDPREAMAIWDDIWHLEAHNSTALEGNTLVLREVELLLDQGRAVGAKSLKEYNEVRGYADAARWVYQQALEPGDWHDGRLLTVGEVRQIHHMAMTPVWDVAPHPDANERESPGNFREHDIQPFSAGMAPPVWTLVPARLDDWIGQVCLLGEGAGTSEDSPPLPERLARLHNSFEQVHPFIDGNGRVGRLVLNLILVRLGYPPVIILKRQRDAYLTAMQRADAGDPGALGELIARAMYDNLNRFIVPNVAGLARMVPLAALVGEEFSLPALRQAAQRGRLEAFQGPDGTWRSSRKAVDAYRESRHRRKPRQG</sequence>
<evidence type="ECO:0000313" key="4">
    <source>
        <dbReference type="Proteomes" id="UP001501710"/>
    </source>
</evidence>
<dbReference type="PANTHER" id="PTHR13504">
    <property type="entry name" value="FIDO DOMAIN-CONTAINING PROTEIN DDB_G0283145"/>
    <property type="match status" value="1"/>
</dbReference>
<dbReference type="Proteomes" id="UP001501710">
    <property type="component" value="Unassembled WGS sequence"/>
</dbReference>
<feature type="compositionally biased region" description="Basic residues" evidence="1">
    <location>
        <begin position="321"/>
        <end position="330"/>
    </location>
</feature>
<comment type="caution">
    <text evidence="3">The sequence shown here is derived from an EMBL/GenBank/DDBJ whole genome shotgun (WGS) entry which is preliminary data.</text>
</comment>